<organism evidence="1 2">
    <name type="scientific">Eretmocerus hayati</name>
    <dbReference type="NCBI Taxonomy" id="131215"/>
    <lineage>
        <taxon>Eukaryota</taxon>
        <taxon>Metazoa</taxon>
        <taxon>Ecdysozoa</taxon>
        <taxon>Arthropoda</taxon>
        <taxon>Hexapoda</taxon>
        <taxon>Insecta</taxon>
        <taxon>Pterygota</taxon>
        <taxon>Neoptera</taxon>
        <taxon>Endopterygota</taxon>
        <taxon>Hymenoptera</taxon>
        <taxon>Apocrita</taxon>
        <taxon>Proctotrupomorpha</taxon>
        <taxon>Chalcidoidea</taxon>
        <taxon>Aphelinidae</taxon>
        <taxon>Aphelininae</taxon>
        <taxon>Eretmocerus</taxon>
    </lineage>
</organism>
<proteinExistence type="predicted"/>
<keyword evidence="2" id="KW-1185">Reference proteome</keyword>
<protein>
    <submittedName>
        <fullName evidence="1">Uncharacterized protein</fullName>
    </submittedName>
</protein>
<sequence>MPARRRARLGGLAALLLALLQLLVGAGWRGGPPQCLAAAFPDWAECPAVCNCKWTSGKRSALCNGKGLTSLPTLDPDMQILDLSGNRIVELQDSVFKTVKLLNLQKVFLRNSSLERVHQHAFIEMKGLVEVDLSDNGIASLEPETFTGNDRLRFIALSGNPIVKLSSQQFPKLPHLRVLELRSCHLATIHRHAFRNVPFLEKIR</sequence>
<evidence type="ECO:0000313" key="2">
    <source>
        <dbReference type="Proteomes" id="UP001239111"/>
    </source>
</evidence>
<reference evidence="1" key="1">
    <citation type="submission" date="2023-04" db="EMBL/GenBank/DDBJ databases">
        <title>A chromosome-level genome assembly of the parasitoid wasp Eretmocerus hayati.</title>
        <authorList>
            <person name="Zhong Y."/>
            <person name="Liu S."/>
            <person name="Liu Y."/>
        </authorList>
    </citation>
    <scope>NUCLEOTIDE SEQUENCE</scope>
    <source>
        <strain evidence="1">ZJU_SS_LIU_2023</strain>
    </source>
</reference>
<dbReference type="Proteomes" id="UP001239111">
    <property type="component" value="Chromosome 2"/>
</dbReference>
<evidence type="ECO:0000313" key="1">
    <source>
        <dbReference type="EMBL" id="KAJ8678780.1"/>
    </source>
</evidence>
<gene>
    <name evidence="1" type="ORF">QAD02_014567</name>
</gene>
<dbReference type="EMBL" id="CM056742">
    <property type="protein sequence ID" value="KAJ8678780.1"/>
    <property type="molecule type" value="Genomic_DNA"/>
</dbReference>
<name>A0ACC2PAL1_9HYME</name>
<accession>A0ACC2PAL1</accession>
<comment type="caution">
    <text evidence="1">The sequence shown here is derived from an EMBL/GenBank/DDBJ whole genome shotgun (WGS) entry which is preliminary data.</text>
</comment>